<proteinExistence type="inferred from homology"/>
<organism evidence="8 9">
    <name type="scientific">Bordetella ansorpii</name>
    <dbReference type="NCBI Taxonomy" id="288768"/>
    <lineage>
        <taxon>Bacteria</taxon>
        <taxon>Pseudomonadati</taxon>
        <taxon>Pseudomonadota</taxon>
        <taxon>Betaproteobacteria</taxon>
        <taxon>Burkholderiales</taxon>
        <taxon>Alcaligenaceae</taxon>
        <taxon>Bordetella</taxon>
    </lineage>
</organism>
<keyword evidence="3 6" id="KW-0560">Oxidoreductase</keyword>
<feature type="domain" description="Flavodoxin-like fold" evidence="7">
    <location>
        <begin position="1"/>
        <end position="196"/>
    </location>
</feature>
<gene>
    <name evidence="8" type="primary">acpD_4</name>
    <name evidence="6" type="synonym">azoR</name>
    <name evidence="8" type="ORF">SAMEA1982600_03578</name>
</gene>
<dbReference type="OrthoDB" id="9787136at2"/>
<dbReference type="GO" id="GO:0016787">
    <property type="term" value="F:hydrolase activity"/>
    <property type="evidence" value="ECO:0007669"/>
    <property type="project" value="UniProtKB-KW"/>
</dbReference>
<comment type="similarity">
    <text evidence="6">Belongs to the azoreductase type 1 family.</text>
</comment>
<dbReference type="GO" id="GO:0016655">
    <property type="term" value="F:oxidoreductase activity, acting on NAD(P)H, quinone or similar compound as acceptor"/>
    <property type="evidence" value="ECO:0007669"/>
    <property type="project" value="InterPro"/>
</dbReference>
<protein>
    <recommendedName>
        <fullName evidence="6">FMN dependent NADH:quinone oxidoreductase</fullName>
        <ecNumber evidence="6">1.6.5.-</ecNumber>
    </recommendedName>
    <alternativeName>
        <fullName evidence="6">Azo-dye reductase</fullName>
    </alternativeName>
    <alternativeName>
        <fullName evidence="6">FMN-dependent NADH-azo compound oxidoreductase</fullName>
    </alternativeName>
    <alternativeName>
        <fullName evidence="6">FMN-dependent NADH-azoreductase</fullName>
        <ecNumber evidence="6">1.7.1.17</ecNumber>
    </alternativeName>
</protein>
<evidence type="ECO:0000256" key="1">
    <source>
        <dbReference type="ARBA" id="ARBA00022630"/>
    </source>
</evidence>
<evidence type="ECO:0000256" key="6">
    <source>
        <dbReference type="HAMAP-Rule" id="MF_01216"/>
    </source>
</evidence>
<dbReference type="PANTHER" id="PTHR43741">
    <property type="entry name" value="FMN-DEPENDENT NADH-AZOREDUCTASE 1"/>
    <property type="match status" value="1"/>
</dbReference>
<dbReference type="InterPro" id="IPR050104">
    <property type="entry name" value="FMN-dep_NADH:Q_OxRdtase_AzoR1"/>
</dbReference>
<dbReference type="InterPro" id="IPR029039">
    <property type="entry name" value="Flavoprotein-like_sf"/>
</dbReference>
<dbReference type="GO" id="GO:0009055">
    <property type="term" value="F:electron transfer activity"/>
    <property type="evidence" value="ECO:0007669"/>
    <property type="project" value="UniProtKB-UniRule"/>
</dbReference>
<comment type="caution">
    <text evidence="6">Lacks conserved residue(s) required for the propagation of feature annotation.</text>
</comment>
<dbReference type="Pfam" id="PF02525">
    <property type="entry name" value="Flavodoxin_2"/>
    <property type="match status" value="1"/>
</dbReference>
<reference evidence="8 9" key="1">
    <citation type="submission" date="2016-03" db="EMBL/GenBank/DDBJ databases">
        <authorList>
            <consortium name="Pathogen Informatics"/>
        </authorList>
    </citation>
    <scope>NUCLEOTIDE SEQUENCE [LARGE SCALE GENOMIC DNA]</scope>
    <source>
        <strain evidence="8 9">NCTC13364</strain>
    </source>
</reference>
<dbReference type="PANTHER" id="PTHR43741:SF2">
    <property type="entry name" value="FMN-DEPENDENT NADH:QUINONE OXIDOREDUCTASE"/>
    <property type="match status" value="1"/>
</dbReference>
<keyword evidence="1 6" id="KW-0285">Flavoprotein</keyword>
<dbReference type="InterPro" id="IPR023048">
    <property type="entry name" value="NADH:quinone_OxRdtase_FMN_depd"/>
</dbReference>
<comment type="cofactor">
    <cofactor evidence="6">
        <name>FMN</name>
        <dbReference type="ChEBI" id="CHEBI:58210"/>
    </cofactor>
    <text evidence="6">Binds 1 FMN per subunit.</text>
</comment>
<sequence length="208" mass="22462">MKTLLILSSILGDRSHSKELADHFVARTRQFDPDGAVVVRDLANQPVPYFDGNTVGALFTPADARTAEQREVVAFSDSLVAELFDADRIVFAVPVYNFNLPAQLKSYIDYVARAGITFRYTEQGVPEGLVKGKQVVVLISRGGKAEGTPDDNVTPYLRQMLNFLGMEPTFIAAEGMAMGELAVQEGVALARQRIDALDLAAAGEAVAA</sequence>
<dbReference type="SUPFAM" id="SSF52218">
    <property type="entry name" value="Flavoproteins"/>
    <property type="match status" value="1"/>
</dbReference>
<keyword evidence="8" id="KW-0378">Hydrolase</keyword>
<accession>A0A157QIW2</accession>
<evidence type="ECO:0000256" key="4">
    <source>
        <dbReference type="ARBA" id="ARBA00023027"/>
    </source>
</evidence>
<dbReference type="EC" id="1.6.5.-" evidence="6"/>
<evidence type="ECO:0000313" key="9">
    <source>
        <dbReference type="Proteomes" id="UP000077037"/>
    </source>
</evidence>
<dbReference type="AlphaFoldDB" id="A0A157QIW2"/>
<comment type="catalytic activity">
    <reaction evidence="5">
        <text>N,N-dimethyl-1,4-phenylenediamine + anthranilate + 2 NAD(+) = 2-(4-dimethylaminophenyl)diazenylbenzoate + 2 NADH + 2 H(+)</text>
        <dbReference type="Rhea" id="RHEA:55872"/>
        <dbReference type="ChEBI" id="CHEBI:15378"/>
        <dbReference type="ChEBI" id="CHEBI:15783"/>
        <dbReference type="ChEBI" id="CHEBI:16567"/>
        <dbReference type="ChEBI" id="CHEBI:57540"/>
        <dbReference type="ChEBI" id="CHEBI:57945"/>
        <dbReference type="ChEBI" id="CHEBI:71579"/>
        <dbReference type="EC" id="1.7.1.17"/>
    </reaction>
    <physiologicalReaction direction="right-to-left" evidence="5">
        <dbReference type="Rhea" id="RHEA:55874"/>
    </physiologicalReaction>
</comment>
<evidence type="ECO:0000256" key="2">
    <source>
        <dbReference type="ARBA" id="ARBA00022643"/>
    </source>
</evidence>
<comment type="subunit">
    <text evidence="6">Homodimer.</text>
</comment>
<dbReference type="GO" id="GO:0010181">
    <property type="term" value="F:FMN binding"/>
    <property type="evidence" value="ECO:0007669"/>
    <property type="project" value="UniProtKB-UniRule"/>
</dbReference>
<dbReference type="Gene3D" id="3.40.50.360">
    <property type="match status" value="1"/>
</dbReference>
<feature type="binding site" evidence="6">
    <location>
        <position position="9"/>
    </location>
    <ligand>
        <name>FMN</name>
        <dbReference type="ChEBI" id="CHEBI:58210"/>
    </ligand>
</feature>
<evidence type="ECO:0000259" key="7">
    <source>
        <dbReference type="Pfam" id="PF02525"/>
    </source>
</evidence>
<dbReference type="GO" id="GO:0016652">
    <property type="term" value="F:oxidoreductase activity, acting on NAD(P)H as acceptor"/>
    <property type="evidence" value="ECO:0007669"/>
    <property type="project" value="UniProtKB-UniRule"/>
</dbReference>
<dbReference type="EMBL" id="FKBS01000025">
    <property type="protein sequence ID" value="SAI45470.1"/>
    <property type="molecule type" value="Genomic_DNA"/>
</dbReference>
<feature type="binding site" evidence="6">
    <location>
        <begin position="140"/>
        <end position="143"/>
    </location>
    <ligand>
        <name>FMN</name>
        <dbReference type="ChEBI" id="CHEBI:58210"/>
    </ligand>
</feature>
<keyword evidence="2 6" id="KW-0288">FMN</keyword>
<keyword evidence="4 6" id="KW-0520">NAD</keyword>
<dbReference type="Proteomes" id="UP000077037">
    <property type="component" value="Unassembled WGS sequence"/>
</dbReference>
<comment type="catalytic activity">
    <reaction evidence="6">
        <text>2 a quinone + NADH + H(+) = 2 a 1,4-benzosemiquinone + NAD(+)</text>
        <dbReference type="Rhea" id="RHEA:65952"/>
        <dbReference type="ChEBI" id="CHEBI:15378"/>
        <dbReference type="ChEBI" id="CHEBI:57540"/>
        <dbReference type="ChEBI" id="CHEBI:57945"/>
        <dbReference type="ChEBI" id="CHEBI:132124"/>
        <dbReference type="ChEBI" id="CHEBI:134225"/>
    </reaction>
</comment>
<dbReference type="RefSeq" id="WP_066416341.1">
    <property type="nucleotide sequence ID" value="NZ_FKBS01000025.1"/>
</dbReference>
<evidence type="ECO:0000256" key="5">
    <source>
        <dbReference type="ARBA" id="ARBA00048542"/>
    </source>
</evidence>
<dbReference type="InterPro" id="IPR003680">
    <property type="entry name" value="Flavodoxin_fold"/>
</dbReference>
<dbReference type="HAMAP" id="MF_01216">
    <property type="entry name" value="Azoreductase_type1"/>
    <property type="match status" value="1"/>
</dbReference>
<feature type="binding site" evidence="6">
    <location>
        <begin position="15"/>
        <end position="17"/>
    </location>
    <ligand>
        <name>FMN</name>
        <dbReference type="ChEBI" id="CHEBI:58210"/>
    </ligand>
</feature>
<evidence type="ECO:0000256" key="3">
    <source>
        <dbReference type="ARBA" id="ARBA00023002"/>
    </source>
</evidence>
<name>A0A157QIW2_9BORD</name>
<evidence type="ECO:0000313" key="8">
    <source>
        <dbReference type="EMBL" id="SAI45470.1"/>
    </source>
</evidence>
<comment type="function">
    <text evidence="6">Quinone reductase that provides resistance to thiol-specific stress caused by electrophilic quinones.</text>
</comment>
<comment type="function">
    <text evidence="6">Also exhibits azoreductase activity. Catalyzes the reductive cleavage of the azo bond in aromatic azo compounds to the corresponding amines.</text>
</comment>
<dbReference type="EC" id="1.7.1.17" evidence="6"/>